<keyword evidence="2" id="KW-0521">NADP</keyword>
<dbReference type="SUPFAM" id="SSF51735">
    <property type="entry name" value="NAD(P)-binding Rossmann-fold domains"/>
    <property type="match status" value="1"/>
</dbReference>
<dbReference type="Gene3D" id="3.90.25.10">
    <property type="entry name" value="UDP-galactose 4-epimerase, domain 1"/>
    <property type="match status" value="1"/>
</dbReference>
<evidence type="ECO:0000256" key="2">
    <source>
        <dbReference type="ARBA" id="ARBA00022857"/>
    </source>
</evidence>
<comment type="similarity">
    <text evidence="1">Belongs to the NmrA-type oxidoreductase family. Isoflavone reductase subfamily.</text>
</comment>
<evidence type="ECO:0000313" key="5">
    <source>
        <dbReference type="EMBL" id="KAJ9616966.1"/>
    </source>
</evidence>
<dbReference type="AlphaFoldDB" id="A0AA38XP93"/>
<dbReference type="PANTHER" id="PTHR47706:SF4">
    <property type="entry name" value="NMRA-LIKE DOMAIN-CONTAINING PROTEIN"/>
    <property type="match status" value="1"/>
</dbReference>
<keyword evidence="6" id="KW-1185">Reference proteome</keyword>
<dbReference type="InterPro" id="IPR036291">
    <property type="entry name" value="NAD(P)-bd_dom_sf"/>
</dbReference>
<evidence type="ECO:0000256" key="3">
    <source>
        <dbReference type="ARBA" id="ARBA00023002"/>
    </source>
</evidence>
<reference evidence="5" key="1">
    <citation type="submission" date="2022-10" db="EMBL/GenBank/DDBJ databases">
        <title>Culturing micro-colonial fungi from biological soil crusts in the Mojave desert and describing Neophaeococcomyces mojavensis, and introducing the new genera and species Taxawa tesnikishii.</title>
        <authorList>
            <person name="Kurbessoian T."/>
            <person name="Stajich J.E."/>
        </authorList>
    </citation>
    <scope>NUCLEOTIDE SEQUENCE</scope>
    <source>
        <strain evidence="5">TK_41</strain>
    </source>
</reference>
<feature type="domain" description="NmrA-like" evidence="4">
    <location>
        <begin position="4"/>
        <end position="230"/>
    </location>
</feature>
<evidence type="ECO:0000313" key="6">
    <source>
        <dbReference type="Proteomes" id="UP001172673"/>
    </source>
</evidence>
<dbReference type="PANTHER" id="PTHR47706">
    <property type="entry name" value="NMRA-LIKE FAMILY PROTEIN"/>
    <property type="match status" value="1"/>
</dbReference>
<dbReference type="GO" id="GO:0016491">
    <property type="term" value="F:oxidoreductase activity"/>
    <property type="evidence" value="ECO:0007669"/>
    <property type="project" value="UniProtKB-KW"/>
</dbReference>
<organism evidence="5 6">
    <name type="scientific">Cladophialophora chaetospira</name>
    <dbReference type="NCBI Taxonomy" id="386627"/>
    <lineage>
        <taxon>Eukaryota</taxon>
        <taxon>Fungi</taxon>
        <taxon>Dikarya</taxon>
        <taxon>Ascomycota</taxon>
        <taxon>Pezizomycotina</taxon>
        <taxon>Eurotiomycetes</taxon>
        <taxon>Chaetothyriomycetidae</taxon>
        <taxon>Chaetothyriales</taxon>
        <taxon>Herpotrichiellaceae</taxon>
        <taxon>Cladophialophora</taxon>
    </lineage>
</organism>
<evidence type="ECO:0000259" key="4">
    <source>
        <dbReference type="Pfam" id="PF05368"/>
    </source>
</evidence>
<dbReference type="InterPro" id="IPR008030">
    <property type="entry name" value="NmrA-like"/>
</dbReference>
<sequence length="310" mass="33793">MVVVAVAGGSGNLGRTIVEVLRESTRLTVLVIGRKTASRSPDDSFLAVDYANVDATAQLLAEHKVHTIISTIQGLHPTASDSQVSLIRAAGQSSSVKRIIAGGFGALPAASGPTTAFQVAADEELRKTKLEWTRFVVGFFLDYYAVPKIKTHMPPLCFAVDMDGRKAAIPGTGNEIIAFTYSFDVAKFVAAALDLETWPETTYCYGEKTTFNEFVKLAEQLTGSRFKVEYDALEKLHRGEMTELPAHKSGDSKFPEAVMRGLLTLLGSWVVDGLFNVPEEGALNHKFPEIKPMSIRDALLLRQNVETNKN</sequence>
<evidence type="ECO:0000256" key="1">
    <source>
        <dbReference type="ARBA" id="ARBA00005725"/>
    </source>
</evidence>
<gene>
    <name evidence="5" type="ORF">H2200_000686</name>
</gene>
<protein>
    <recommendedName>
        <fullName evidence="4">NmrA-like domain-containing protein</fullName>
    </recommendedName>
</protein>
<accession>A0AA38XP93</accession>
<dbReference type="Proteomes" id="UP001172673">
    <property type="component" value="Unassembled WGS sequence"/>
</dbReference>
<dbReference type="Pfam" id="PF05368">
    <property type="entry name" value="NmrA"/>
    <property type="match status" value="1"/>
</dbReference>
<proteinExistence type="inferred from homology"/>
<keyword evidence="3" id="KW-0560">Oxidoreductase</keyword>
<comment type="caution">
    <text evidence="5">The sequence shown here is derived from an EMBL/GenBank/DDBJ whole genome shotgun (WGS) entry which is preliminary data.</text>
</comment>
<name>A0AA38XP93_9EURO</name>
<dbReference type="InterPro" id="IPR051609">
    <property type="entry name" value="NmrA/Isoflavone_reductase-like"/>
</dbReference>
<dbReference type="Gene3D" id="3.40.50.720">
    <property type="entry name" value="NAD(P)-binding Rossmann-like Domain"/>
    <property type="match status" value="1"/>
</dbReference>
<dbReference type="EMBL" id="JAPDRK010000001">
    <property type="protein sequence ID" value="KAJ9616966.1"/>
    <property type="molecule type" value="Genomic_DNA"/>
</dbReference>